<dbReference type="AlphaFoldDB" id="A0A3P7NPC3"/>
<dbReference type="SUPFAM" id="SSF117281">
    <property type="entry name" value="Kelch motif"/>
    <property type="match status" value="1"/>
</dbReference>
<protein>
    <submittedName>
        <fullName evidence="1">Uncharacterized protein</fullName>
    </submittedName>
</protein>
<keyword evidence="2" id="KW-1185">Reference proteome</keyword>
<dbReference type="Gene3D" id="2.120.10.80">
    <property type="entry name" value="Kelch-type beta propeller"/>
    <property type="match status" value="1"/>
</dbReference>
<proteinExistence type="predicted"/>
<dbReference type="EMBL" id="UYRU01048738">
    <property type="protein sequence ID" value="VDN10242.1"/>
    <property type="molecule type" value="Genomic_DNA"/>
</dbReference>
<dbReference type="Proteomes" id="UP000281553">
    <property type="component" value="Unassembled WGS sequence"/>
</dbReference>
<name>A0A3P7NPC3_DIBLA</name>
<sequence>MFGAAVALPDGRAFVAGGCYLRYPFPEGAHVSVEFCNLQSNYQSDDASEFWQLAAPMIHTCNSFAIAYFKRMVIAAGSGPEGQEVEVFSPPDVDHRLGQWTQNTTMSALQSCSALLICNDRLFAFVGD</sequence>
<evidence type="ECO:0000313" key="2">
    <source>
        <dbReference type="Proteomes" id="UP000281553"/>
    </source>
</evidence>
<accession>A0A3P7NPC3</accession>
<dbReference type="OrthoDB" id="10250130at2759"/>
<dbReference type="InterPro" id="IPR015915">
    <property type="entry name" value="Kelch-typ_b-propeller"/>
</dbReference>
<reference evidence="1 2" key="1">
    <citation type="submission" date="2018-11" db="EMBL/GenBank/DDBJ databases">
        <authorList>
            <consortium name="Pathogen Informatics"/>
        </authorList>
    </citation>
    <scope>NUCLEOTIDE SEQUENCE [LARGE SCALE GENOMIC DNA]</scope>
</reference>
<gene>
    <name evidence="1" type="ORF">DILT_LOCUS6073</name>
</gene>
<evidence type="ECO:0000313" key="1">
    <source>
        <dbReference type="EMBL" id="VDN10242.1"/>
    </source>
</evidence>
<organism evidence="1 2">
    <name type="scientific">Dibothriocephalus latus</name>
    <name type="common">Fish tapeworm</name>
    <name type="synonym">Diphyllobothrium latum</name>
    <dbReference type="NCBI Taxonomy" id="60516"/>
    <lineage>
        <taxon>Eukaryota</taxon>
        <taxon>Metazoa</taxon>
        <taxon>Spiralia</taxon>
        <taxon>Lophotrochozoa</taxon>
        <taxon>Platyhelminthes</taxon>
        <taxon>Cestoda</taxon>
        <taxon>Eucestoda</taxon>
        <taxon>Diphyllobothriidea</taxon>
        <taxon>Diphyllobothriidae</taxon>
        <taxon>Dibothriocephalus</taxon>
    </lineage>
</organism>